<reference evidence="4 5" key="1">
    <citation type="journal article" date="2016" name="Nat. Commun.">
        <title>Thousands of microbial genomes shed light on interconnected biogeochemical processes in an aquifer system.</title>
        <authorList>
            <person name="Anantharaman K."/>
            <person name="Brown C.T."/>
            <person name="Hug L.A."/>
            <person name="Sharon I."/>
            <person name="Castelle C.J."/>
            <person name="Probst A.J."/>
            <person name="Thomas B.C."/>
            <person name="Singh A."/>
            <person name="Wilkins M.J."/>
            <person name="Karaoz U."/>
            <person name="Brodie E.L."/>
            <person name="Williams K.H."/>
            <person name="Hubbard S.S."/>
            <person name="Banfield J.F."/>
        </authorList>
    </citation>
    <scope>NUCLEOTIDE SEQUENCE [LARGE SCALE GENOMIC DNA]</scope>
    <source>
        <strain evidence="5">RIFCSPLOWO2_12_FULL_64_10</strain>
    </source>
</reference>
<name>A0A1F6D3Z9_HANXR</name>
<organism evidence="4 5">
    <name type="scientific">Handelsmanbacteria sp. (strain RIFCSPLOWO2_12_FULL_64_10)</name>
    <dbReference type="NCBI Taxonomy" id="1817868"/>
    <lineage>
        <taxon>Bacteria</taxon>
        <taxon>Candidatus Handelsmaniibacteriota</taxon>
    </lineage>
</organism>
<comment type="caution">
    <text evidence="4">The sequence shown here is derived from an EMBL/GenBank/DDBJ whole genome shotgun (WGS) entry which is preliminary data.</text>
</comment>
<evidence type="ECO:0000256" key="1">
    <source>
        <dbReference type="ARBA" id="ARBA00022801"/>
    </source>
</evidence>
<dbReference type="Proteomes" id="UP000178606">
    <property type="component" value="Unassembled WGS sequence"/>
</dbReference>
<sequence>MQAKVTPRQEKAWLRRLIPLPHEISIPQKITSRPEDVSVRLRRGAGEIERHAASELKQLFLKKAGVRPSGKGFEVVIGVVDGRGRLNGIPVGGAERLRDLPNRGQAYLIQPDGTGRLLLTGLEERGVYYAVRTLCQLLEPFLSEMEVSIPLARVVDWPDLEERGLWNFPDPETWVPWMSSLKLNYGKMAATRLRRVERGKRNRAAIDARLMREGRLRGFNYLPYILHLNFLHDTGLLRAYPELAGKGEGALAGRYFAHKQGNRHRAPCASNPLLAEILAEWMEDIASQGATEVSCWLSERPAQCGCRACTAVGQFVLESRAFVRAWRRVRRCHPGLQVRIFLSTTTLERDHRVLAELPPEVKVERACATEMERVLCLPRDLFVLPLFDRCAAQGRWIASYDVPLTANARVDTPEFKLPERSAHRVRDYVGHLAARNYRGAYGMMAWATQAREICGFNISALAEWSWNLRGRGEREFAVAWATREGYRDPEAVGEWAELMGPVAFDAYDSDFPICYSWGKAVALVRGRRRPCIGEGMFRYYVSVRDFDQKIATCRKALRIAKRVQCPDLAHETGVVMSYVGLAKSIYQVAEQVATEDLSRLKAQERLRASLNDLERAGAENVAAIRAWRSALGPEPWHYRVHDAIRATEATVQEICRFVSERCFY</sequence>
<evidence type="ECO:0000256" key="2">
    <source>
        <dbReference type="ARBA" id="ARBA00023295"/>
    </source>
</evidence>
<gene>
    <name evidence="4" type="ORF">A3F84_01400</name>
</gene>
<feature type="domain" description="Beta-hexosaminidase bacterial type N-terminal" evidence="3">
    <location>
        <begin position="16"/>
        <end position="157"/>
    </location>
</feature>
<keyword evidence="1" id="KW-0378">Hydrolase</keyword>
<evidence type="ECO:0000313" key="4">
    <source>
        <dbReference type="EMBL" id="OGG56095.1"/>
    </source>
</evidence>
<proteinExistence type="predicted"/>
<dbReference type="InterPro" id="IPR029018">
    <property type="entry name" value="Hex-like_dom2"/>
</dbReference>
<keyword evidence="2" id="KW-0326">Glycosidase</keyword>
<dbReference type="InterPro" id="IPR015882">
    <property type="entry name" value="HEX_bac_N"/>
</dbReference>
<dbReference type="Pfam" id="PF02838">
    <property type="entry name" value="Glyco_hydro_20b"/>
    <property type="match status" value="1"/>
</dbReference>
<evidence type="ECO:0000259" key="3">
    <source>
        <dbReference type="Pfam" id="PF02838"/>
    </source>
</evidence>
<accession>A0A1F6D3Z9</accession>
<dbReference type="GO" id="GO:0016798">
    <property type="term" value="F:hydrolase activity, acting on glycosyl bonds"/>
    <property type="evidence" value="ECO:0007669"/>
    <property type="project" value="UniProtKB-KW"/>
</dbReference>
<dbReference type="GO" id="GO:0005975">
    <property type="term" value="P:carbohydrate metabolic process"/>
    <property type="evidence" value="ECO:0007669"/>
    <property type="project" value="UniProtKB-ARBA"/>
</dbReference>
<dbReference type="AlphaFoldDB" id="A0A1F6D3Z9"/>
<dbReference type="SUPFAM" id="SSF55545">
    <property type="entry name" value="beta-N-acetylhexosaminidase-like domain"/>
    <property type="match status" value="1"/>
</dbReference>
<dbReference type="Gene3D" id="3.30.379.10">
    <property type="entry name" value="Chitobiase/beta-hexosaminidase domain 2-like"/>
    <property type="match status" value="1"/>
</dbReference>
<protein>
    <recommendedName>
        <fullName evidence="3">Beta-hexosaminidase bacterial type N-terminal domain-containing protein</fullName>
    </recommendedName>
</protein>
<evidence type="ECO:0000313" key="5">
    <source>
        <dbReference type="Proteomes" id="UP000178606"/>
    </source>
</evidence>
<dbReference type="EMBL" id="MFKF01000048">
    <property type="protein sequence ID" value="OGG56095.1"/>
    <property type="molecule type" value="Genomic_DNA"/>
</dbReference>